<sequence length="1264" mass="141106">MEEKMEMQESSSLLSTLHEGEEDDEHDSKERVLQRYFLQEWKLVKSLLDGIVSVRRVSDLSAVHKIRSIMDKYQEQGQLIEPYLESIVSPLMDIVRSRTMELGATSDEILEVIKPISIIIYSLVTVCGYKSVIKFFPHQVSDLELAVSLLEKCHNTNAATSLRQESTGEMETKCIILLWLSILVLIPFDISSVDTSIANSNCAGRDEPPPLVVRVLEFCKDYLSNAGPMRTISGLLLSRLLTRPDMSKAFTSFIDWTHKILTSAEDSVIDHFRLLGAVEALAAIFKSGSTSVLLNVVPVLWNDASILIKSRTAARSSLLRKYLVKLTQRIGLTCLPHRSATWRYRGRSKTLESLHVTRDCNQLNDSVSINSCGDSQETSCLEEEDMDVPDIIEDIIELLLSGLRDTDTVVRWSAAKGIGRITSRLTYSLSDEVLSSVLELFSPGEGDGSWHGGCLALAELARRGLLLPISFPKVVPFIIKALHYDIRRGPHSVGSHVRDAAAYVCWAFGRAYYYGDMKNVLEQLAPHLLTVACYDREVNCRRAAAAAFQENVGRQGNFPHGIDIINTADYFALSSRANSYLHVAVSIAQYDGYIYQFVDELLNSKICHWDKGLRELAATALSSLVKFEPEFFANEVLEKLVPCTLSSDLCMRHGATLAIGEVVLALHRHNYVISTDKQKIAAGVVPAIEKARLYRGKGGEIMRSAVSRFIECISQAQVSLTEKIKRSFLDTLNENLKHPNCHIQNAAVEALRHYVPAYLLSTENKGVTDIVSRYLEQLTDPNVAARRGSALALGVMPFEFLAKGWKSVLTKLCSSCQIEDNPEDRDAEARKNAVKGLVSVCETLTEAGESSAFLCGEDGYALFLFIRTEVMSSLFKALDDYSTDNRGDVGSWVREAAMDGLERCTYILCKRYSINQEPGSDLELKRSDSSNSDQISSYFDADLANNLVGGIVKQAVEKMDKIRESAARILQRILHNKATFVPHIPHREILEQIVPDEVDLKWGEPTFSYPLFVQLLQVTCYSKYVVSGLVISIGGLQDSLRKASLNALLDYLQSTVTEGHSDSRVFRLSMDILWVLQKYRRCDRVIIPTLKTIEILFSRKILLNMEVQTPVFCAGVLDSLSTELRGTKDFSKLYSGIAILGYIASISDPVNQRAFSHLLTFLGHRYPKIRKSAAEQVYLVLLENGDLIDEDKLNEATEIITETCWEADIEEAKKRRLQLCEMANLGTAQIVKATEKESKKVVEKRLESADENASYSSLVGSAGF</sequence>
<dbReference type="PANTHER" id="PTHR12658">
    <property type="entry name" value="BETA-TUBULIN COFACTOR D"/>
    <property type="match status" value="1"/>
</dbReference>
<dbReference type="GO" id="GO:0005096">
    <property type="term" value="F:GTPase activator activity"/>
    <property type="evidence" value="ECO:0007669"/>
    <property type="project" value="InterPro"/>
</dbReference>
<dbReference type="PROSITE" id="PS50077">
    <property type="entry name" value="HEAT_REPEAT"/>
    <property type="match status" value="1"/>
</dbReference>
<evidence type="ECO:0000256" key="1">
    <source>
        <dbReference type="ARBA" id="ARBA00023186"/>
    </source>
</evidence>
<protein>
    <submittedName>
        <fullName evidence="7">Tubulin-folding cofactor D isoform X1</fullName>
    </submittedName>
</protein>
<feature type="domain" description="Tubulin-folding cofactor D ARM repeats" evidence="5">
    <location>
        <begin position="318"/>
        <end position="562"/>
    </location>
</feature>
<dbReference type="AlphaFoldDB" id="A0A6I9U0A9"/>
<reference evidence="7" key="1">
    <citation type="submission" date="2025-08" db="UniProtKB">
        <authorList>
            <consortium name="RefSeq"/>
        </authorList>
    </citation>
    <scope>IDENTIFICATION</scope>
</reference>
<dbReference type="GO" id="GO:0048487">
    <property type="term" value="F:beta-tubulin binding"/>
    <property type="evidence" value="ECO:0007669"/>
    <property type="project" value="InterPro"/>
</dbReference>
<organism evidence="6 7">
    <name type="scientific">Sesamum indicum</name>
    <name type="common">Oriental sesame</name>
    <name type="synonym">Sesamum orientale</name>
    <dbReference type="NCBI Taxonomy" id="4182"/>
    <lineage>
        <taxon>Eukaryota</taxon>
        <taxon>Viridiplantae</taxon>
        <taxon>Streptophyta</taxon>
        <taxon>Embryophyta</taxon>
        <taxon>Tracheophyta</taxon>
        <taxon>Spermatophyta</taxon>
        <taxon>Magnoliopsida</taxon>
        <taxon>eudicotyledons</taxon>
        <taxon>Gunneridae</taxon>
        <taxon>Pentapetalae</taxon>
        <taxon>asterids</taxon>
        <taxon>lamiids</taxon>
        <taxon>Lamiales</taxon>
        <taxon>Pedaliaceae</taxon>
        <taxon>Sesamum</taxon>
    </lineage>
</organism>
<dbReference type="InterPro" id="IPR016024">
    <property type="entry name" value="ARM-type_fold"/>
</dbReference>
<dbReference type="GeneID" id="105173358"/>
<evidence type="ECO:0000259" key="4">
    <source>
        <dbReference type="Pfam" id="PF12612"/>
    </source>
</evidence>
<evidence type="ECO:0000313" key="6">
    <source>
        <dbReference type="Proteomes" id="UP000504604"/>
    </source>
</evidence>
<dbReference type="Pfam" id="PF23579">
    <property type="entry name" value="ARM_TBCD"/>
    <property type="match status" value="1"/>
</dbReference>
<dbReference type="SUPFAM" id="SSF48371">
    <property type="entry name" value="ARM repeat"/>
    <property type="match status" value="2"/>
</dbReference>
<name>A0A6I9U0A9_SESIN</name>
<feature type="domain" description="Tubulin-folding cofactor D C-terminal" evidence="4">
    <location>
        <begin position="946"/>
        <end position="1132"/>
    </location>
</feature>
<dbReference type="Proteomes" id="UP000504604">
    <property type="component" value="Linkage group LG11"/>
</dbReference>
<evidence type="ECO:0000313" key="7">
    <source>
        <dbReference type="RefSeq" id="XP_011093367.1"/>
    </source>
</evidence>
<dbReference type="InParanoid" id="A0A6I9U0A9"/>
<feature type="region of interest" description="Disordered" evidence="3">
    <location>
        <begin position="1"/>
        <end position="27"/>
    </location>
</feature>
<dbReference type="GO" id="GO:0007023">
    <property type="term" value="P:post-chaperonin tubulin folding pathway"/>
    <property type="evidence" value="ECO:0007669"/>
    <property type="project" value="InterPro"/>
</dbReference>
<dbReference type="FunCoup" id="A0A6I9U0A9">
    <property type="interactions" value="4172"/>
</dbReference>
<dbReference type="InterPro" id="IPR022577">
    <property type="entry name" value="TBCD_C"/>
</dbReference>
<keyword evidence="6" id="KW-1185">Reference proteome</keyword>
<dbReference type="Gene3D" id="1.25.10.10">
    <property type="entry name" value="Leucine-rich Repeat Variant"/>
    <property type="match status" value="2"/>
</dbReference>
<dbReference type="PANTHER" id="PTHR12658:SF0">
    <property type="entry name" value="TUBULIN-SPECIFIC CHAPERONE D"/>
    <property type="match status" value="1"/>
</dbReference>
<dbReference type="Pfam" id="PF12612">
    <property type="entry name" value="TFCD_C"/>
    <property type="match status" value="1"/>
</dbReference>
<accession>A0A6I9U0A9</accession>
<dbReference type="InterPro" id="IPR021133">
    <property type="entry name" value="HEAT_type_2"/>
</dbReference>
<dbReference type="GO" id="GO:0007021">
    <property type="term" value="P:tubulin complex assembly"/>
    <property type="evidence" value="ECO:0007669"/>
    <property type="project" value="InterPro"/>
</dbReference>
<dbReference type="GO" id="GO:0000226">
    <property type="term" value="P:microtubule cytoskeleton organization"/>
    <property type="evidence" value="ECO:0007669"/>
    <property type="project" value="TreeGrafter"/>
</dbReference>
<dbReference type="RefSeq" id="XP_011093367.1">
    <property type="nucleotide sequence ID" value="XM_011095065.2"/>
</dbReference>
<evidence type="ECO:0000256" key="3">
    <source>
        <dbReference type="SAM" id="MobiDB-lite"/>
    </source>
</evidence>
<dbReference type="KEGG" id="sind:105173358"/>
<dbReference type="Gramene" id="SIN_1025083.t">
    <property type="protein sequence ID" value="SIN_1025083.t"/>
    <property type="gene ID" value="SIN_1025083"/>
</dbReference>
<keyword evidence="1" id="KW-0143">Chaperone</keyword>
<feature type="repeat" description="HEAT" evidence="2">
    <location>
        <begin position="395"/>
        <end position="432"/>
    </location>
</feature>
<evidence type="ECO:0000259" key="5">
    <source>
        <dbReference type="Pfam" id="PF25767"/>
    </source>
</evidence>
<evidence type="ECO:0000256" key="2">
    <source>
        <dbReference type="PROSITE-ProRule" id="PRU00103"/>
    </source>
</evidence>
<gene>
    <name evidence="7" type="primary">LOC105173358</name>
</gene>
<dbReference type="InterPro" id="IPR058033">
    <property type="entry name" value="ARM_TBCD_2nd"/>
</dbReference>
<proteinExistence type="predicted"/>
<dbReference type="InterPro" id="IPR033162">
    <property type="entry name" value="TBCD"/>
</dbReference>
<dbReference type="InterPro" id="IPR011989">
    <property type="entry name" value="ARM-like"/>
</dbReference>
<feature type="compositionally biased region" description="Low complexity" evidence="3">
    <location>
        <begin position="8"/>
        <end position="17"/>
    </location>
</feature>
<dbReference type="OrthoDB" id="10253476at2759"/>
<dbReference type="Pfam" id="PF25767">
    <property type="entry name" value="ARM_TBCD_2nd"/>
    <property type="match status" value="1"/>
</dbReference>
<dbReference type="GO" id="GO:0009793">
    <property type="term" value="P:embryo development ending in seed dormancy"/>
    <property type="evidence" value="ECO:0007669"/>
    <property type="project" value="EnsemblPlants"/>
</dbReference>